<evidence type="ECO:0000313" key="2">
    <source>
        <dbReference type="Proteomes" id="UP000324022"/>
    </source>
</evidence>
<evidence type="ECO:0000313" key="1">
    <source>
        <dbReference type="EMBL" id="SPO28452.1"/>
    </source>
</evidence>
<organism evidence="1 2">
    <name type="scientific">Ustilago trichophora</name>
    <dbReference type="NCBI Taxonomy" id="86804"/>
    <lineage>
        <taxon>Eukaryota</taxon>
        <taxon>Fungi</taxon>
        <taxon>Dikarya</taxon>
        <taxon>Basidiomycota</taxon>
        <taxon>Ustilaginomycotina</taxon>
        <taxon>Ustilaginomycetes</taxon>
        <taxon>Ustilaginales</taxon>
        <taxon>Ustilaginaceae</taxon>
        <taxon>Ustilago</taxon>
    </lineage>
</organism>
<keyword evidence="2" id="KW-1185">Reference proteome</keyword>
<dbReference type="Proteomes" id="UP000324022">
    <property type="component" value="Unassembled WGS sequence"/>
</dbReference>
<protein>
    <submittedName>
        <fullName evidence="1">Uncharacterized protein</fullName>
    </submittedName>
</protein>
<proteinExistence type="predicted"/>
<name>A0A5C3ED96_9BASI</name>
<sequence>MAGASLSLTSFYTLNGARAVQSLEQDRGRDSLHPAGAMRGTAFSPSLSLRFEQRCPNWLPGTARQTILLQLPSQSSLLPPDLAKLNIVSSLALAHNKL</sequence>
<accession>A0A5C3ED96</accession>
<gene>
    <name evidence="1" type="ORF">UTRI_04849</name>
</gene>
<dbReference type="EMBL" id="OOIN01000022">
    <property type="protein sequence ID" value="SPO28452.1"/>
    <property type="molecule type" value="Genomic_DNA"/>
</dbReference>
<reference evidence="1 2" key="1">
    <citation type="submission" date="2018-03" db="EMBL/GenBank/DDBJ databases">
        <authorList>
            <person name="Guldener U."/>
        </authorList>
    </citation>
    <scope>NUCLEOTIDE SEQUENCE [LARGE SCALE GENOMIC DNA]</scope>
    <source>
        <strain evidence="1 2">NBRC100155</strain>
    </source>
</reference>
<dbReference type="AlphaFoldDB" id="A0A5C3ED96"/>